<dbReference type="InterPro" id="IPR003593">
    <property type="entry name" value="AAA+_ATPase"/>
</dbReference>
<accession>A0A4Z0LBZ2</accession>
<organism evidence="7 8">
    <name type="scientific">Flavobacterium humi</name>
    <dbReference type="NCBI Taxonomy" id="2562683"/>
    <lineage>
        <taxon>Bacteria</taxon>
        <taxon>Pseudomonadati</taxon>
        <taxon>Bacteroidota</taxon>
        <taxon>Flavobacteriia</taxon>
        <taxon>Flavobacteriales</taxon>
        <taxon>Flavobacteriaceae</taxon>
        <taxon>Flavobacterium</taxon>
    </lineage>
</organism>
<reference evidence="7 8" key="1">
    <citation type="submission" date="2019-04" db="EMBL/GenBank/DDBJ databases">
        <title>Flavobacterium sp. strain DS2-A Genome sequencing and assembly.</title>
        <authorList>
            <person name="Kim I."/>
        </authorList>
    </citation>
    <scope>NUCLEOTIDE SEQUENCE [LARGE SCALE GENOMIC DNA]</scope>
    <source>
        <strain evidence="7 8">DS2-A</strain>
    </source>
</reference>
<dbReference type="PANTHER" id="PTHR47961">
    <property type="entry name" value="DNA POLYMERASE THETA, PUTATIVE (AFU_ORTHOLOGUE AFUA_1G05260)-RELATED"/>
    <property type="match status" value="1"/>
</dbReference>
<dbReference type="EMBL" id="SRLH01000001">
    <property type="protein sequence ID" value="TGD59388.1"/>
    <property type="molecule type" value="Genomic_DNA"/>
</dbReference>
<dbReference type="GO" id="GO:0004386">
    <property type="term" value="F:helicase activity"/>
    <property type="evidence" value="ECO:0007669"/>
    <property type="project" value="UniProtKB-KW"/>
</dbReference>
<dbReference type="PROSITE" id="PS51194">
    <property type="entry name" value="HELICASE_CTER"/>
    <property type="match status" value="1"/>
</dbReference>
<dbReference type="Proteomes" id="UP000297407">
    <property type="component" value="Unassembled WGS sequence"/>
</dbReference>
<feature type="domain" description="Helicase ATP-binding" evidence="5">
    <location>
        <begin position="155"/>
        <end position="291"/>
    </location>
</feature>
<dbReference type="GO" id="GO:0016787">
    <property type="term" value="F:hydrolase activity"/>
    <property type="evidence" value="ECO:0007669"/>
    <property type="project" value="UniProtKB-KW"/>
</dbReference>
<dbReference type="SMART" id="SM00382">
    <property type="entry name" value="AAA"/>
    <property type="match status" value="1"/>
</dbReference>
<dbReference type="GO" id="GO:0005524">
    <property type="term" value="F:ATP binding"/>
    <property type="evidence" value="ECO:0007669"/>
    <property type="project" value="UniProtKB-KW"/>
</dbReference>
<keyword evidence="3 7" id="KW-0347">Helicase</keyword>
<dbReference type="Gene3D" id="3.40.50.300">
    <property type="entry name" value="P-loop containing nucleotide triphosphate hydrolases"/>
    <property type="match status" value="2"/>
</dbReference>
<feature type="domain" description="Helicase C-terminal" evidence="6">
    <location>
        <begin position="402"/>
        <end position="565"/>
    </location>
</feature>
<proteinExistence type="predicted"/>
<sequence>MSGLQNNYNKIFNHQLLNKIIDDLTYNQFFFQLKKGKPLLPISFEDLKKCIWLSSILADSSDENHRKKVQLFASLAYLQNSEDVNITRACYLLCSRVGNLTATRLFKRLENGHYDEIFFSFDALLNYELANEWNDKLVISNKEHIVTSKFQKGLWNTLNLGERVAISAPTSAGKSFILKKYVNRLLLEHDAFRILYIVPSKALINQVSEEFRKEVNLKEVDVKTAFIDDEKGEAKQKEIYVLTAERCLRLIKEASKGEFVLNLIFIDEIQNIEDEEGRGSLLEYVLKELFTLFPKAQIIIAGPNIDDASTLFFKIFDIEAVAVETSVSPVFQIKTIVRPTEGNKLKVTLKNQLGREQSFELETETNISKMINSSYARGLASIIDYFSTNEQNIIYSPRTDYVETWALEYVNGTVQEFKDEIGETQTKELIDFLREEIHPKYHLIPCLEKKVAFHHSKLPDIVRKEIEDGFLEGRIINLFCTSTLLEGVNLPANNLFIVAPKKMNDRLSAFEFGNLIGRAGRIRDCLYGTIYCVERSINDTWAEEYYDKVYSKEVKSVTEKSLDVVTELVSQLDKPIEEITEAKHRNTSISLRHKYLQGEEALIDYLFKKNVEQSNVEHIIGKLRTLLGSVEIPHEVSKLNPSVDPILQNTLYLKIKEEGISQWAVNHNSNFYGKITKEDKDNYAFHDTSFYWQLVSIMERLDTIFEISKEAYFRHNISASIRQICFYGLRWLNSSSLHDLIQNDIKFYSNHSNEKKKIDPENDGDVNFRINEVIKINSTLVSYILVKYLKLANDIMEPLMSDNQKEKYKFSLGLPTMLELGSTENVVKLLISRGISRSVAIKVWGEFKKVYGNETMDIFEWLKTKDKLNLKPIYNRYLKRLKLLKSNENDFEV</sequence>
<keyword evidence="4" id="KW-0067">ATP-binding</keyword>
<dbReference type="SMART" id="SM00487">
    <property type="entry name" value="DEXDc"/>
    <property type="match status" value="1"/>
</dbReference>
<dbReference type="PANTHER" id="PTHR47961:SF6">
    <property type="entry name" value="DNA-DIRECTED DNA POLYMERASE"/>
    <property type="match status" value="1"/>
</dbReference>
<evidence type="ECO:0000259" key="6">
    <source>
        <dbReference type="PROSITE" id="PS51194"/>
    </source>
</evidence>
<dbReference type="GO" id="GO:0003676">
    <property type="term" value="F:nucleic acid binding"/>
    <property type="evidence" value="ECO:0007669"/>
    <property type="project" value="InterPro"/>
</dbReference>
<evidence type="ECO:0000256" key="3">
    <source>
        <dbReference type="ARBA" id="ARBA00022806"/>
    </source>
</evidence>
<dbReference type="PROSITE" id="PS51192">
    <property type="entry name" value="HELICASE_ATP_BIND_1"/>
    <property type="match status" value="1"/>
</dbReference>
<evidence type="ECO:0000256" key="2">
    <source>
        <dbReference type="ARBA" id="ARBA00022801"/>
    </source>
</evidence>
<keyword evidence="2" id="KW-0378">Hydrolase</keyword>
<evidence type="ECO:0000313" key="7">
    <source>
        <dbReference type="EMBL" id="TGD59388.1"/>
    </source>
</evidence>
<name>A0A4Z0LBZ2_9FLAO</name>
<dbReference type="InterPro" id="IPR011545">
    <property type="entry name" value="DEAD/DEAH_box_helicase_dom"/>
</dbReference>
<dbReference type="RefSeq" id="WP_135524594.1">
    <property type="nucleotide sequence ID" value="NZ_SRLH01000001.1"/>
</dbReference>
<evidence type="ECO:0000256" key="1">
    <source>
        <dbReference type="ARBA" id="ARBA00022741"/>
    </source>
</evidence>
<dbReference type="Pfam" id="PF00271">
    <property type="entry name" value="Helicase_C"/>
    <property type="match status" value="1"/>
</dbReference>
<protein>
    <submittedName>
        <fullName evidence="7">DEAD/DEAH box helicase</fullName>
    </submittedName>
</protein>
<dbReference type="Pfam" id="PF00270">
    <property type="entry name" value="DEAD"/>
    <property type="match status" value="1"/>
</dbReference>
<dbReference type="InterPro" id="IPR027417">
    <property type="entry name" value="P-loop_NTPase"/>
</dbReference>
<dbReference type="InterPro" id="IPR050474">
    <property type="entry name" value="Hel308_SKI2-like"/>
</dbReference>
<evidence type="ECO:0000313" key="8">
    <source>
        <dbReference type="Proteomes" id="UP000297407"/>
    </source>
</evidence>
<comment type="caution">
    <text evidence="7">The sequence shown here is derived from an EMBL/GenBank/DDBJ whole genome shotgun (WGS) entry which is preliminary data.</text>
</comment>
<evidence type="ECO:0000256" key="4">
    <source>
        <dbReference type="ARBA" id="ARBA00022840"/>
    </source>
</evidence>
<dbReference type="InterPro" id="IPR014001">
    <property type="entry name" value="Helicase_ATP-bd"/>
</dbReference>
<dbReference type="SMART" id="SM00490">
    <property type="entry name" value="HELICc"/>
    <property type="match status" value="1"/>
</dbReference>
<keyword evidence="1" id="KW-0547">Nucleotide-binding</keyword>
<keyword evidence="8" id="KW-1185">Reference proteome</keyword>
<dbReference type="InterPro" id="IPR001650">
    <property type="entry name" value="Helicase_C-like"/>
</dbReference>
<dbReference type="OrthoDB" id="9815222at2"/>
<gene>
    <name evidence="7" type="ORF">E4635_00175</name>
</gene>
<evidence type="ECO:0000259" key="5">
    <source>
        <dbReference type="PROSITE" id="PS51192"/>
    </source>
</evidence>
<dbReference type="AlphaFoldDB" id="A0A4Z0LBZ2"/>
<dbReference type="SUPFAM" id="SSF52540">
    <property type="entry name" value="P-loop containing nucleoside triphosphate hydrolases"/>
    <property type="match status" value="1"/>
</dbReference>